<dbReference type="AlphaFoldDB" id="A0A1B7MHG6"/>
<dbReference type="GO" id="GO:0003729">
    <property type="term" value="F:mRNA binding"/>
    <property type="evidence" value="ECO:0007669"/>
    <property type="project" value="TreeGrafter"/>
</dbReference>
<keyword evidence="3" id="KW-0963">Cytoplasm</keyword>
<evidence type="ECO:0000256" key="3">
    <source>
        <dbReference type="RuleBase" id="RU369035"/>
    </source>
</evidence>
<evidence type="ECO:0000313" key="6">
    <source>
        <dbReference type="Proteomes" id="UP000092154"/>
    </source>
</evidence>
<name>A0A1B7MHG6_9AGAM</name>
<dbReference type="EMBL" id="KV449146">
    <property type="protein sequence ID" value="OAX32037.1"/>
    <property type="molecule type" value="Genomic_DNA"/>
</dbReference>
<dbReference type="InterPro" id="IPR011990">
    <property type="entry name" value="TPR-like_helical_dom_sf"/>
</dbReference>
<gene>
    <name evidence="5" type="ORF">K503DRAFT_777066</name>
</gene>
<dbReference type="GO" id="GO:0180010">
    <property type="term" value="P:co-transcriptional mRNA 3'-end processing, cleavage and polyadenylation pathway"/>
    <property type="evidence" value="ECO:0007669"/>
    <property type="project" value="UniProtKB-UniRule"/>
</dbReference>
<feature type="domain" description="Suppressor of forked" evidence="4">
    <location>
        <begin position="50"/>
        <end position="274"/>
    </location>
</feature>
<proteinExistence type="predicted"/>
<sequence length="347" mass="39967">MTLCILQVRTRSYTSFFAFTANLLQIAVNRLLHIHNPRIYSRPNVKSFAQIACLTTWEEQQKMDSLRKVYHRAVQIPLENVEKLLSELEAFENSLNKITAKKFMSDLSPSYIQARTVLRQLQHHLGPLFPPPPASSSARPELYLPPTPSFNAAERALVRAWKTYLKWEESNPLEFEDKDKATLSTSRIQGVYRKAVILMRFYAEIWYMSFVWTNSVGRTEQALNILKSGMEANPTSSLLHFAYCELQESRKEHAEVTATFDKFLDALRAELDVLSWMSSNIVLLPPIHPSRLMPPAVLCLTRALQLETVQGRWKRERSPIIRPLLLKRPVRSLQKSKSSPTEDKNTV</sequence>
<organism evidence="5 6">
    <name type="scientific">Rhizopogon vinicolor AM-OR11-026</name>
    <dbReference type="NCBI Taxonomy" id="1314800"/>
    <lineage>
        <taxon>Eukaryota</taxon>
        <taxon>Fungi</taxon>
        <taxon>Dikarya</taxon>
        <taxon>Basidiomycota</taxon>
        <taxon>Agaricomycotina</taxon>
        <taxon>Agaricomycetes</taxon>
        <taxon>Agaricomycetidae</taxon>
        <taxon>Boletales</taxon>
        <taxon>Suillineae</taxon>
        <taxon>Rhizopogonaceae</taxon>
        <taxon>Rhizopogon</taxon>
    </lineage>
</organism>
<keyword evidence="3" id="KW-0507">mRNA processing</keyword>
<dbReference type="STRING" id="1314800.A0A1B7MHG6"/>
<dbReference type="InterPro" id="IPR008847">
    <property type="entry name" value="Suf"/>
</dbReference>
<evidence type="ECO:0000259" key="4">
    <source>
        <dbReference type="Pfam" id="PF05843"/>
    </source>
</evidence>
<dbReference type="OrthoDB" id="3052012at2759"/>
<dbReference type="SUPFAM" id="SSF48452">
    <property type="entry name" value="TPR-like"/>
    <property type="match status" value="1"/>
</dbReference>
<dbReference type="InterPro" id="IPR045243">
    <property type="entry name" value="Rna14-like"/>
</dbReference>
<dbReference type="Proteomes" id="UP000092154">
    <property type="component" value="Unassembled WGS sequence"/>
</dbReference>
<keyword evidence="1" id="KW-0677">Repeat</keyword>
<dbReference type="Gene3D" id="1.25.40.1040">
    <property type="match status" value="1"/>
</dbReference>
<evidence type="ECO:0000313" key="5">
    <source>
        <dbReference type="EMBL" id="OAX32037.1"/>
    </source>
</evidence>
<comment type="function">
    <text evidence="3">Component of the cleavage factor IA (CFIA) complex, which is involved in the endonucleolytic cleavage during polyadenylation-dependent pre-mRNA 3'-end formation.</text>
</comment>
<keyword evidence="6" id="KW-1185">Reference proteome</keyword>
<dbReference type="PANTHER" id="PTHR19980">
    <property type="entry name" value="RNA CLEAVAGE STIMULATION FACTOR"/>
    <property type="match status" value="1"/>
</dbReference>
<dbReference type="Pfam" id="PF05843">
    <property type="entry name" value="Suf"/>
    <property type="match status" value="1"/>
</dbReference>
<comment type="subcellular location">
    <subcellularLocation>
        <location evidence="3">Nucleus</location>
    </subcellularLocation>
    <subcellularLocation>
        <location evidence="3">Cytoplasm</location>
    </subcellularLocation>
    <text evidence="3">Nucleus and/or cytoplasm.</text>
</comment>
<dbReference type="GO" id="GO:0005634">
    <property type="term" value="C:nucleus"/>
    <property type="evidence" value="ECO:0007669"/>
    <property type="project" value="UniProtKB-SubCell"/>
</dbReference>
<evidence type="ECO:0000256" key="2">
    <source>
        <dbReference type="ARBA" id="ARBA00023242"/>
    </source>
</evidence>
<dbReference type="GO" id="GO:0005737">
    <property type="term" value="C:cytoplasm"/>
    <property type="evidence" value="ECO:0007669"/>
    <property type="project" value="UniProtKB-SubCell"/>
</dbReference>
<evidence type="ECO:0000256" key="1">
    <source>
        <dbReference type="ARBA" id="ARBA00022737"/>
    </source>
</evidence>
<dbReference type="PANTHER" id="PTHR19980:SF0">
    <property type="entry name" value="CLEAVAGE STIMULATION FACTOR SUBUNIT 3"/>
    <property type="match status" value="1"/>
</dbReference>
<dbReference type="InParanoid" id="A0A1B7MHG6"/>
<protein>
    <recommendedName>
        <fullName evidence="3">mRNA 3'-end-processing protein RNA14</fullName>
    </recommendedName>
</protein>
<reference evidence="5 6" key="1">
    <citation type="submission" date="2016-06" db="EMBL/GenBank/DDBJ databases">
        <title>Comparative genomics of the ectomycorrhizal sister species Rhizopogon vinicolor and Rhizopogon vesiculosus (Basidiomycota: Boletales) reveals a divergence of the mating type B locus.</title>
        <authorList>
            <consortium name="DOE Joint Genome Institute"/>
            <person name="Mujic A.B."/>
            <person name="Kuo A."/>
            <person name="Tritt A."/>
            <person name="Lipzen A."/>
            <person name="Chen C."/>
            <person name="Johnson J."/>
            <person name="Sharma A."/>
            <person name="Barry K."/>
            <person name="Grigoriev I.V."/>
            <person name="Spatafora J.W."/>
        </authorList>
    </citation>
    <scope>NUCLEOTIDE SEQUENCE [LARGE SCALE GENOMIC DNA]</scope>
    <source>
        <strain evidence="5 6">AM-OR11-026</strain>
    </source>
</reference>
<accession>A0A1B7MHG6</accession>
<keyword evidence="2 3" id="KW-0539">Nucleus</keyword>